<evidence type="ECO:0000256" key="7">
    <source>
        <dbReference type="ARBA" id="ARBA00022692"/>
    </source>
</evidence>
<proteinExistence type="inferred from homology"/>
<dbReference type="PROSITE" id="PS51564">
    <property type="entry name" value="SAM_ICMT"/>
    <property type="match status" value="1"/>
</dbReference>
<keyword evidence="8 10" id="KW-1133">Transmembrane helix</keyword>
<organism evidence="11 12">
    <name type="scientific">Carpediemonas membranifera</name>
    <dbReference type="NCBI Taxonomy" id="201153"/>
    <lineage>
        <taxon>Eukaryota</taxon>
        <taxon>Metamonada</taxon>
        <taxon>Carpediemonas-like organisms</taxon>
        <taxon>Carpediemonas</taxon>
    </lineage>
</organism>
<evidence type="ECO:0000256" key="1">
    <source>
        <dbReference type="ARBA" id="ARBA00004141"/>
    </source>
</evidence>
<evidence type="ECO:0000256" key="6">
    <source>
        <dbReference type="ARBA" id="ARBA00022691"/>
    </source>
</evidence>
<dbReference type="Pfam" id="PF04140">
    <property type="entry name" value="ICMT"/>
    <property type="match status" value="1"/>
</dbReference>
<dbReference type="InterPro" id="IPR025770">
    <property type="entry name" value="PPMT_MeTrfase"/>
</dbReference>
<dbReference type="AlphaFoldDB" id="A0A8J6BCX2"/>
<dbReference type="EMBL" id="JAHDYR010000001">
    <property type="protein sequence ID" value="KAG9397577.1"/>
    <property type="molecule type" value="Genomic_DNA"/>
</dbReference>
<keyword evidence="5" id="KW-0808">Transferase</keyword>
<dbReference type="OrthoDB" id="422086at2759"/>
<comment type="caution">
    <text evidence="11">The sequence shown here is derived from an EMBL/GenBank/DDBJ whole genome shotgun (WGS) entry which is preliminary data.</text>
</comment>
<protein>
    <recommendedName>
        <fullName evidence="3 10">Protein-S-isoprenylcysteine O-methyltransferase</fullName>
        <ecNumber evidence="3 10">2.1.1.100</ecNumber>
    </recommendedName>
</protein>
<dbReference type="PANTHER" id="PTHR12714:SF9">
    <property type="entry name" value="PROTEIN-S-ISOPRENYLCYSTEINE O-METHYLTRANSFERASE"/>
    <property type="match status" value="1"/>
</dbReference>
<dbReference type="Proteomes" id="UP000717585">
    <property type="component" value="Unassembled WGS sequence"/>
</dbReference>
<feature type="transmembrane region" description="Helical" evidence="10">
    <location>
        <begin position="53"/>
        <end position="73"/>
    </location>
</feature>
<keyword evidence="6 10" id="KW-0949">S-adenosyl-L-methionine</keyword>
<dbReference type="InterPro" id="IPR007269">
    <property type="entry name" value="ICMT_MeTrfase"/>
</dbReference>
<dbReference type="PANTHER" id="PTHR12714">
    <property type="entry name" value="PROTEIN-S ISOPRENYLCYSTEINE O-METHYLTRANSFERASE"/>
    <property type="match status" value="1"/>
</dbReference>
<evidence type="ECO:0000256" key="5">
    <source>
        <dbReference type="ARBA" id="ARBA00022679"/>
    </source>
</evidence>
<dbReference type="GO" id="GO:0004671">
    <property type="term" value="F:protein C-terminal S-isoprenylcysteine carboxyl O-methyltransferase activity"/>
    <property type="evidence" value="ECO:0007669"/>
    <property type="project" value="UniProtKB-EC"/>
</dbReference>
<comment type="similarity">
    <text evidence="2 10">Belongs to the class VI-like SAM-binding methyltransferase superfamily. Isoprenylcysteine carboxyl methyltransferase family.</text>
</comment>
<evidence type="ECO:0000313" key="11">
    <source>
        <dbReference type="EMBL" id="KAG9397577.1"/>
    </source>
</evidence>
<dbReference type="Gene3D" id="1.20.120.1630">
    <property type="match status" value="1"/>
</dbReference>
<evidence type="ECO:0000256" key="8">
    <source>
        <dbReference type="ARBA" id="ARBA00022989"/>
    </source>
</evidence>
<comment type="subcellular location">
    <subcellularLocation>
        <location evidence="10">Endoplasmic reticulum membrane</location>
        <topology evidence="10">Multi-pass membrane protein</topology>
    </subcellularLocation>
    <subcellularLocation>
        <location evidence="1">Membrane</location>
        <topology evidence="1">Multi-pass membrane protein</topology>
    </subcellularLocation>
</comment>
<keyword evidence="9 10" id="KW-0472">Membrane</keyword>
<feature type="transmembrane region" description="Helical" evidence="10">
    <location>
        <begin position="12"/>
        <end position="33"/>
    </location>
</feature>
<sequence>MDEASRTLISTFLQLISSWYSPPLILFSLLLFYHTFEASYAFLTNRREFGWVSFLISKPYAIAMTVGFSEFFIEAYFFRSLTLRLLPLSYVGILAACTGLLIRFGAMLQNTTGFTHLISTKKRDDHALVTTGFYAICRHPAYMGWFLFSVASQIILCNPVSFIAYAFVSWKFFANRIPYEEVYLRQFFGHQYAAYAKRTWSGIPFV</sequence>
<feature type="transmembrane region" description="Helical" evidence="10">
    <location>
        <begin position="85"/>
        <end position="106"/>
    </location>
</feature>
<dbReference type="GO" id="GO:0032259">
    <property type="term" value="P:methylation"/>
    <property type="evidence" value="ECO:0007669"/>
    <property type="project" value="UniProtKB-KW"/>
</dbReference>
<reference evidence="11" key="1">
    <citation type="submission" date="2021-05" db="EMBL/GenBank/DDBJ databases">
        <title>A free-living protist that lacks canonical eukaryotic 1 DNA replication and segregation systems.</title>
        <authorList>
            <person name="Salas-Leiva D.E."/>
            <person name="Tromer E.C."/>
            <person name="Curtis B.A."/>
            <person name="Jerlstrom-Hultqvist J."/>
            <person name="Kolisko M."/>
            <person name="Yi Z."/>
            <person name="Salas-Leiva J.S."/>
            <person name="Gallot-Lavallee L."/>
            <person name="Kops G.J.P.L."/>
            <person name="Archibald J.M."/>
            <person name="Simpson A.G.B."/>
            <person name="Roger A.J."/>
        </authorList>
    </citation>
    <scope>NUCLEOTIDE SEQUENCE</scope>
    <source>
        <strain evidence="11">BICM</strain>
    </source>
</reference>
<keyword evidence="4 10" id="KW-0489">Methyltransferase</keyword>
<dbReference type="GO" id="GO:0005789">
    <property type="term" value="C:endoplasmic reticulum membrane"/>
    <property type="evidence" value="ECO:0007669"/>
    <property type="project" value="UniProtKB-SubCell"/>
</dbReference>
<feature type="transmembrane region" description="Helical" evidence="10">
    <location>
        <begin position="142"/>
        <end position="168"/>
    </location>
</feature>
<evidence type="ECO:0000256" key="9">
    <source>
        <dbReference type="ARBA" id="ARBA00023136"/>
    </source>
</evidence>
<evidence type="ECO:0000256" key="3">
    <source>
        <dbReference type="ARBA" id="ARBA00012151"/>
    </source>
</evidence>
<dbReference type="EC" id="2.1.1.100" evidence="3 10"/>
<accession>A0A8J6BCX2</accession>
<comment type="catalytic activity">
    <reaction evidence="10">
        <text>[protein]-C-terminal S-[(2E,6E)-farnesyl]-L-cysteine + S-adenosyl-L-methionine = [protein]-C-terminal S-[(2E,6E)-farnesyl]-L-cysteine methyl ester + S-adenosyl-L-homocysteine</text>
        <dbReference type="Rhea" id="RHEA:21672"/>
        <dbReference type="Rhea" id="RHEA-COMP:12125"/>
        <dbReference type="Rhea" id="RHEA-COMP:12126"/>
        <dbReference type="ChEBI" id="CHEBI:57856"/>
        <dbReference type="ChEBI" id="CHEBI:59789"/>
        <dbReference type="ChEBI" id="CHEBI:90510"/>
        <dbReference type="ChEBI" id="CHEBI:90511"/>
        <dbReference type="EC" id="2.1.1.100"/>
    </reaction>
</comment>
<keyword evidence="10" id="KW-0256">Endoplasmic reticulum</keyword>
<evidence type="ECO:0000256" key="10">
    <source>
        <dbReference type="RuleBase" id="RU362022"/>
    </source>
</evidence>
<keyword evidence="12" id="KW-1185">Reference proteome</keyword>
<evidence type="ECO:0000256" key="4">
    <source>
        <dbReference type="ARBA" id="ARBA00022603"/>
    </source>
</evidence>
<gene>
    <name evidence="11" type="ORF">J8273_0707</name>
</gene>
<evidence type="ECO:0000256" key="2">
    <source>
        <dbReference type="ARBA" id="ARBA00009140"/>
    </source>
</evidence>
<keyword evidence="7 10" id="KW-0812">Transmembrane</keyword>
<name>A0A8J6BCX2_9EUKA</name>
<evidence type="ECO:0000313" key="12">
    <source>
        <dbReference type="Proteomes" id="UP000717585"/>
    </source>
</evidence>